<evidence type="ECO:0000256" key="1">
    <source>
        <dbReference type="SAM" id="Phobius"/>
    </source>
</evidence>
<proteinExistence type="predicted"/>
<organism evidence="2 3">
    <name type="scientific">Plasticicumulans acidivorans</name>
    <dbReference type="NCBI Taxonomy" id="886464"/>
    <lineage>
        <taxon>Bacteria</taxon>
        <taxon>Pseudomonadati</taxon>
        <taxon>Pseudomonadota</taxon>
        <taxon>Gammaproteobacteria</taxon>
        <taxon>Candidatus Competibacteraceae</taxon>
        <taxon>Plasticicumulans</taxon>
    </lineage>
</organism>
<dbReference type="EMBL" id="QGTJ01000002">
    <property type="protein sequence ID" value="PWV64665.1"/>
    <property type="molecule type" value="Genomic_DNA"/>
</dbReference>
<evidence type="ECO:0000313" key="3">
    <source>
        <dbReference type="Proteomes" id="UP000246569"/>
    </source>
</evidence>
<gene>
    <name evidence="2" type="ORF">C7443_102316</name>
</gene>
<keyword evidence="1" id="KW-1133">Transmembrane helix</keyword>
<feature type="transmembrane region" description="Helical" evidence="1">
    <location>
        <begin position="99"/>
        <end position="122"/>
    </location>
</feature>
<keyword evidence="3" id="KW-1185">Reference proteome</keyword>
<dbReference type="Proteomes" id="UP000246569">
    <property type="component" value="Unassembled WGS sequence"/>
</dbReference>
<feature type="transmembrane region" description="Helical" evidence="1">
    <location>
        <begin position="45"/>
        <end position="61"/>
    </location>
</feature>
<dbReference type="AlphaFoldDB" id="A0A317MYH0"/>
<feature type="transmembrane region" description="Helical" evidence="1">
    <location>
        <begin position="67"/>
        <end position="87"/>
    </location>
</feature>
<comment type="caution">
    <text evidence="2">The sequence shown here is derived from an EMBL/GenBank/DDBJ whole genome shotgun (WGS) entry which is preliminary data.</text>
</comment>
<keyword evidence="1" id="KW-0472">Membrane</keyword>
<evidence type="ECO:0000313" key="2">
    <source>
        <dbReference type="EMBL" id="PWV64665.1"/>
    </source>
</evidence>
<accession>A0A317MYH0</accession>
<dbReference type="RefSeq" id="WP_110017305.1">
    <property type="nucleotide sequence ID" value="NZ_QGTJ01000002.1"/>
</dbReference>
<sequence>MHWESHSYYWAVPASSAGLLFALVSVLVNALVIRLAAGFVPSARASYGWCIIAALLTEFMANIGQALLPGGLGALLAIALVALAYHLTLRTSIVGSFGMMLAVVGVRWLLLFLFASFGLLAAHG</sequence>
<reference evidence="2 3" key="1">
    <citation type="submission" date="2018-05" db="EMBL/GenBank/DDBJ databases">
        <title>Genomic Encyclopedia of Type Strains, Phase IV (KMG-IV): sequencing the most valuable type-strain genomes for metagenomic binning, comparative biology and taxonomic classification.</title>
        <authorList>
            <person name="Goeker M."/>
        </authorList>
    </citation>
    <scope>NUCLEOTIDE SEQUENCE [LARGE SCALE GENOMIC DNA]</scope>
    <source>
        <strain evidence="2 3">DSM 23606</strain>
    </source>
</reference>
<name>A0A317MYH0_9GAMM</name>
<feature type="transmembrane region" description="Helical" evidence="1">
    <location>
        <begin position="12"/>
        <end position="33"/>
    </location>
</feature>
<keyword evidence="1" id="KW-0812">Transmembrane</keyword>
<protein>
    <submittedName>
        <fullName evidence="2">Uncharacterized protein</fullName>
    </submittedName>
</protein>